<dbReference type="PANTHER" id="PTHR34009:SF2">
    <property type="entry name" value="PROTEIN STAR"/>
    <property type="match status" value="1"/>
</dbReference>
<comment type="caution">
    <text evidence="4">The sequence shown here is derived from an EMBL/GenBank/DDBJ whole genome shotgun (WGS) entry which is preliminary data.</text>
</comment>
<feature type="region of interest" description="Disordered" evidence="1">
    <location>
        <begin position="587"/>
        <end position="726"/>
    </location>
</feature>
<feature type="compositionally biased region" description="Polar residues" evidence="1">
    <location>
        <begin position="713"/>
        <end position="723"/>
    </location>
</feature>
<dbReference type="GO" id="GO:0006888">
    <property type="term" value="P:endoplasmic reticulum to Golgi vesicle-mediated transport"/>
    <property type="evidence" value="ECO:0007669"/>
    <property type="project" value="TreeGrafter"/>
</dbReference>
<dbReference type="InterPro" id="IPR006342">
    <property type="entry name" value="FkbM_mtfrase"/>
</dbReference>
<feature type="transmembrane region" description="Helical" evidence="2">
    <location>
        <begin position="802"/>
        <end position="821"/>
    </location>
</feature>
<keyword evidence="2" id="KW-1133">Transmembrane helix</keyword>
<keyword evidence="5" id="KW-1185">Reference proteome</keyword>
<feature type="transmembrane region" description="Helical" evidence="2">
    <location>
        <begin position="875"/>
        <end position="897"/>
    </location>
</feature>
<proteinExistence type="predicted"/>
<dbReference type="Proteomes" id="UP000324585">
    <property type="component" value="Unassembled WGS sequence"/>
</dbReference>
<evidence type="ECO:0000259" key="3">
    <source>
        <dbReference type="Pfam" id="PF05050"/>
    </source>
</evidence>
<accession>A0A5J4YXZ2</accession>
<feature type="domain" description="Methyltransferase FkbM" evidence="3">
    <location>
        <begin position="73"/>
        <end position="208"/>
    </location>
</feature>
<dbReference type="Gene3D" id="3.40.50.150">
    <property type="entry name" value="Vaccinia Virus protein VP39"/>
    <property type="match status" value="1"/>
</dbReference>
<keyword evidence="2" id="KW-0472">Membrane</keyword>
<name>A0A5J4YXZ2_PORPP</name>
<dbReference type="GO" id="GO:0005886">
    <property type="term" value="C:plasma membrane"/>
    <property type="evidence" value="ECO:0007669"/>
    <property type="project" value="TreeGrafter"/>
</dbReference>
<feature type="region of interest" description="Disordered" evidence="1">
    <location>
        <begin position="325"/>
        <end position="356"/>
    </location>
</feature>
<dbReference type="GO" id="GO:0005789">
    <property type="term" value="C:endoplasmic reticulum membrane"/>
    <property type="evidence" value="ECO:0007669"/>
    <property type="project" value="TreeGrafter"/>
</dbReference>
<feature type="transmembrane region" description="Helical" evidence="2">
    <location>
        <begin position="762"/>
        <end position="782"/>
    </location>
</feature>
<dbReference type="InterPro" id="IPR029063">
    <property type="entry name" value="SAM-dependent_MTases_sf"/>
</dbReference>
<protein>
    <recommendedName>
        <fullName evidence="3">Methyltransferase FkbM domain-containing protein</fullName>
    </recommendedName>
</protein>
<dbReference type="GO" id="GO:0031902">
    <property type="term" value="C:late endosome membrane"/>
    <property type="evidence" value="ECO:0007669"/>
    <property type="project" value="TreeGrafter"/>
</dbReference>
<reference evidence="5" key="1">
    <citation type="journal article" date="2019" name="Nat. Commun.">
        <title>Expansion of phycobilisome linker gene families in mesophilic red algae.</title>
        <authorList>
            <person name="Lee J."/>
            <person name="Kim D."/>
            <person name="Bhattacharya D."/>
            <person name="Yoon H.S."/>
        </authorList>
    </citation>
    <scope>NUCLEOTIDE SEQUENCE [LARGE SCALE GENOMIC DNA]</scope>
    <source>
        <strain evidence="5">CCMP 1328</strain>
    </source>
</reference>
<dbReference type="InterPro" id="IPR053202">
    <property type="entry name" value="EGF_Rcpt_Signaling_Reg"/>
</dbReference>
<evidence type="ECO:0000313" key="5">
    <source>
        <dbReference type="Proteomes" id="UP000324585"/>
    </source>
</evidence>
<feature type="compositionally biased region" description="Basic and acidic residues" evidence="1">
    <location>
        <begin position="673"/>
        <end position="688"/>
    </location>
</feature>
<dbReference type="PANTHER" id="PTHR34009">
    <property type="entry name" value="PROTEIN STAR"/>
    <property type="match status" value="1"/>
</dbReference>
<gene>
    <name evidence="4" type="ORF">FVE85_0188</name>
</gene>
<dbReference type="OrthoDB" id="6352234at2759"/>
<feature type="transmembrane region" description="Helical" evidence="2">
    <location>
        <begin position="841"/>
        <end position="863"/>
    </location>
</feature>
<dbReference type="GO" id="GO:0016197">
    <property type="term" value="P:endosomal transport"/>
    <property type="evidence" value="ECO:0007669"/>
    <property type="project" value="TreeGrafter"/>
</dbReference>
<dbReference type="AlphaFoldDB" id="A0A5J4YXZ2"/>
<feature type="transmembrane region" description="Helical" evidence="2">
    <location>
        <begin position="730"/>
        <end position="750"/>
    </location>
</feature>
<dbReference type="NCBIfam" id="TIGR01444">
    <property type="entry name" value="fkbM_fam"/>
    <property type="match status" value="1"/>
</dbReference>
<dbReference type="SUPFAM" id="SSF53335">
    <property type="entry name" value="S-adenosyl-L-methionine-dependent methyltransferases"/>
    <property type="match status" value="1"/>
</dbReference>
<sequence length="936" mass="100595">MKMPSQIGFNMRNVRLAGVLLVLHAGCFAVAHAKYYGKAYPEKVRDEWIRAPQTDEILHQVFFPGLRNGKFIEVGAFDGLADSNTAFFEREMGWSGLLVEPFPKHVQKLQQNRGSSGGRGKVSIVQAAVCPAGQTIALYEDNLKSGVNVPSKADAVPLMFNCVPLQSVLQTHPGLEQVDLLVIDVEDSERMVLETIDFSRVQVRVMLLDESRSCHVEGIDECGDYLESVGFCYAGKSARQEFWVAKRDPQVSRFCAEPLTTIIINELVQKRRSASPPGGVTMGFSSGAQQPQQPALAAGFDFASSSGAFGAPLATLGLNQGISSAARVGASPPSSGSGQVPTDAGTSMSLKLTSGSGRVSHSDAVDNYAPSAGSFGSVPFVVALDDSSQVRPGSFGNIAASLSDKPSAPAAFELAASADSNFQSADALAPATPSLVSQTVMSTEQIEELYASAGFGSRATLQQEQQHQQAPSFAAHNSLPLTANAWEASTQTTSHTMMVGEQAQQAATVPVASSAAFPAEPGKGADPERDGLFQDLAQLSQNLKMINEVASTQMREVEAVKSSMSEMQANLASQLRELRAAVSGTFAAASRSQAPEEEHAASDPLDEASPSSQSVGEEPATRQVTRRLNRKVYVAASEADVPRGEAPEPVDAKSTKKDTPVDDLWARRALRGKTAEELGQEHEQKQPHLEQPGQNKVGGLRRMEEHSPRVETQPASQTATQARSKAPTPFSGILSSSMIALTVVLVVLYINFVTEAQPRRAVLAVNIAGFAVSLMLFVLNLLLSKGLIPQYYQLSRLPRIVWAFYTVQAVLSCAGVLYMVWLHRGQKDAELDRDRRGELYIFYFCEVAVAYMAYAGGCFFSAAPNSLSPFGNQTLSLVVGVELHLLGIWVYVMNLALTASRANTKTSYLPTHHKVTAITTSGADEKKQLQERSFVL</sequence>
<dbReference type="EMBL" id="VRMN01000002">
    <property type="protein sequence ID" value="KAA8496459.1"/>
    <property type="molecule type" value="Genomic_DNA"/>
</dbReference>
<dbReference type="Pfam" id="PF05050">
    <property type="entry name" value="Methyltransf_21"/>
    <property type="match status" value="1"/>
</dbReference>
<feature type="compositionally biased region" description="Polar residues" evidence="1">
    <location>
        <begin position="332"/>
        <end position="356"/>
    </location>
</feature>
<keyword evidence="2" id="KW-0812">Transmembrane</keyword>
<feature type="compositionally biased region" description="Basic and acidic residues" evidence="1">
    <location>
        <begin position="640"/>
        <end position="666"/>
    </location>
</feature>
<evidence type="ECO:0000256" key="1">
    <source>
        <dbReference type="SAM" id="MobiDB-lite"/>
    </source>
</evidence>
<organism evidence="4 5">
    <name type="scientific">Porphyridium purpureum</name>
    <name type="common">Red alga</name>
    <name type="synonym">Porphyridium cruentum</name>
    <dbReference type="NCBI Taxonomy" id="35688"/>
    <lineage>
        <taxon>Eukaryota</taxon>
        <taxon>Rhodophyta</taxon>
        <taxon>Bangiophyceae</taxon>
        <taxon>Porphyridiales</taxon>
        <taxon>Porphyridiaceae</taxon>
        <taxon>Porphyridium</taxon>
    </lineage>
</organism>
<evidence type="ECO:0000313" key="4">
    <source>
        <dbReference type="EMBL" id="KAA8496459.1"/>
    </source>
</evidence>
<dbReference type="GO" id="GO:0005794">
    <property type="term" value="C:Golgi apparatus"/>
    <property type="evidence" value="ECO:0007669"/>
    <property type="project" value="TreeGrafter"/>
</dbReference>
<evidence type="ECO:0000256" key="2">
    <source>
        <dbReference type="SAM" id="Phobius"/>
    </source>
</evidence>